<organism evidence="1 2">
    <name type="scientific">Liparis tanakae</name>
    <name type="common">Tanaka's snailfish</name>
    <dbReference type="NCBI Taxonomy" id="230148"/>
    <lineage>
        <taxon>Eukaryota</taxon>
        <taxon>Metazoa</taxon>
        <taxon>Chordata</taxon>
        <taxon>Craniata</taxon>
        <taxon>Vertebrata</taxon>
        <taxon>Euteleostomi</taxon>
        <taxon>Actinopterygii</taxon>
        <taxon>Neopterygii</taxon>
        <taxon>Teleostei</taxon>
        <taxon>Neoteleostei</taxon>
        <taxon>Acanthomorphata</taxon>
        <taxon>Eupercaria</taxon>
        <taxon>Perciformes</taxon>
        <taxon>Cottioidei</taxon>
        <taxon>Cottales</taxon>
        <taxon>Liparidae</taxon>
        <taxon>Liparis</taxon>
    </lineage>
</organism>
<comment type="caution">
    <text evidence="1">The sequence shown here is derived from an EMBL/GenBank/DDBJ whole genome shotgun (WGS) entry which is preliminary data.</text>
</comment>
<dbReference type="EMBL" id="SRLO01000167">
    <property type="protein sequence ID" value="TNN70114.1"/>
    <property type="molecule type" value="Genomic_DNA"/>
</dbReference>
<sequence>MHRAAVALCAVCYGVFDDKFPSKDEKTLKLICGSPRLLACERGKGIRSFETHGENTSLWLKNDASKCRTPQSFGTKLEKRDNCRKEGT</sequence>
<proteinExistence type="predicted"/>
<reference evidence="1 2" key="1">
    <citation type="submission" date="2019-03" db="EMBL/GenBank/DDBJ databases">
        <title>First draft genome of Liparis tanakae, snailfish: a comprehensive survey of snailfish specific genes.</title>
        <authorList>
            <person name="Kim W."/>
            <person name="Song I."/>
            <person name="Jeong J.-H."/>
            <person name="Kim D."/>
            <person name="Kim S."/>
            <person name="Ryu S."/>
            <person name="Song J.Y."/>
            <person name="Lee S.K."/>
        </authorList>
    </citation>
    <scope>NUCLEOTIDE SEQUENCE [LARGE SCALE GENOMIC DNA]</scope>
    <source>
        <tissue evidence="1">Muscle</tissue>
    </source>
</reference>
<evidence type="ECO:0000313" key="1">
    <source>
        <dbReference type="EMBL" id="TNN70114.1"/>
    </source>
</evidence>
<gene>
    <name evidence="1" type="ORF">EYF80_019614</name>
</gene>
<dbReference type="Proteomes" id="UP000314294">
    <property type="component" value="Unassembled WGS sequence"/>
</dbReference>
<dbReference type="AlphaFoldDB" id="A0A4Z2HYN5"/>
<evidence type="ECO:0000313" key="2">
    <source>
        <dbReference type="Proteomes" id="UP000314294"/>
    </source>
</evidence>
<keyword evidence="2" id="KW-1185">Reference proteome</keyword>
<protein>
    <submittedName>
        <fullName evidence="1">Uncharacterized protein</fullName>
    </submittedName>
</protein>
<name>A0A4Z2HYN5_9TELE</name>
<accession>A0A4Z2HYN5</accession>